<name>A0A3D4V5K9_9BACT</name>
<dbReference type="EMBL" id="DPIY01000003">
    <property type="protein sequence ID" value="HCT56084.1"/>
    <property type="molecule type" value="Genomic_DNA"/>
</dbReference>
<dbReference type="GO" id="GO:0016491">
    <property type="term" value="F:oxidoreductase activity"/>
    <property type="evidence" value="ECO:0007669"/>
    <property type="project" value="UniProtKB-KW"/>
</dbReference>
<dbReference type="PANTHER" id="PTHR43639">
    <property type="entry name" value="OXIDOREDUCTASE, SHORT-CHAIN DEHYDROGENASE/REDUCTASE FAMILY (AFU_ORTHOLOGUE AFUA_5G02870)"/>
    <property type="match status" value="1"/>
</dbReference>
<evidence type="ECO:0000313" key="3">
    <source>
        <dbReference type="EMBL" id="HCT56084.1"/>
    </source>
</evidence>
<dbReference type="AlphaFoldDB" id="A0A3D4V5K9"/>
<dbReference type="PRINTS" id="PR00081">
    <property type="entry name" value="GDHRDH"/>
</dbReference>
<dbReference type="Proteomes" id="UP000264071">
    <property type="component" value="Unassembled WGS sequence"/>
</dbReference>
<dbReference type="InterPro" id="IPR002347">
    <property type="entry name" value="SDR_fam"/>
</dbReference>
<gene>
    <name evidence="3" type="ORF">DGD08_02605</name>
</gene>
<sequence>MNVARRTALVTGGARRVGAAIVRGMASRGYDVLVHHGQSPEAAASLAAQLMQEYGVRVEIVQGDLREPDAPARIVEAARGHFGALDVVVSSASVMEFVAFDAVTPAQWAHTEAVNLRAPFFLMQAAAPLLRDGGVIVQMSDHLAFETLYPDLIPHQVTKAAVTTLVSTMAAALAPRIRVNAVAPGLVLAPDHMSDAALQRFLADVPLARSGTPDDVVHAIHYLVDATYVTGEVLRVDGGRHLRR</sequence>
<proteinExistence type="inferred from homology"/>
<keyword evidence="2" id="KW-0560">Oxidoreductase</keyword>
<dbReference type="InterPro" id="IPR036291">
    <property type="entry name" value="NAD(P)-bd_dom_sf"/>
</dbReference>
<comment type="similarity">
    <text evidence="1">Belongs to the short-chain dehydrogenases/reductases (SDR) family.</text>
</comment>
<dbReference type="PANTHER" id="PTHR43639:SF1">
    <property type="entry name" value="SHORT-CHAIN DEHYDROGENASE_REDUCTASE FAMILY PROTEIN"/>
    <property type="match status" value="1"/>
</dbReference>
<protein>
    <submittedName>
        <fullName evidence="3">KR domain-containing protein</fullName>
    </submittedName>
</protein>
<comment type="caution">
    <text evidence="3">The sequence shown here is derived from an EMBL/GenBank/DDBJ whole genome shotgun (WGS) entry which is preliminary data.</text>
</comment>
<dbReference type="OMA" id="WDLEMAT"/>
<evidence type="ECO:0000256" key="1">
    <source>
        <dbReference type="ARBA" id="ARBA00006484"/>
    </source>
</evidence>
<dbReference type="Gene3D" id="3.40.50.720">
    <property type="entry name" value="NAD(P)-binding Rossmann-like Domain"/>
    <property type="match status" value="1"/>
</dbReference>
<organism evidence="3 4">
    <name type="scientific">Gemmatimonas aurantiaca</name>
    <dbReference type="NCBI Taxonomy" id="173480"/>
    <lineage>
        <taxon>Bacteria</taxon>
        <taxon>Pseudomonadati</taxon>
        <taxon>Gemmatimonadota</taxon>
        <taxon>Gemmatimonadia</taxon>
        <taxon>Gemmatimonadales</taxon>
        <taxon>Gemmatimonadaceae</taxon>
        <taxon>Gemmatimonas</taxon>
    </lineage>
</organism>
<dbReference type="Pfam" id="PF13561">
    <property type="entry name" value="adh_short_C2"/>
    <property type="match status" value="1"/>
</dbReference>
<evidence type="ECO:0000256" key="2">
    <source>
        <dbReference type="ARBA" id="ARBA00023002"/>
    </source>
</evidence>
<accession>A0A3D4V5K9</accession>
<reference evidence="3 4" key="1">
    <citation type="journal article" date="2018" name="Nat. Biotechnol.">
        <title>A standardized bacterial taxonomy based on genome phylogeny substantially revises the tree of life.</title>
        <authorList>
            <person name="Parks D.H."/>
            <person name="Chuvochina M."/>
            <person name="Waite D.W."/>
            <person name="Rinke C."/>
            <person name="Skarshewski A."/>
            <person name="Chaumeil P.A."/>
            <person name="Hugenholtz P."/>
        </authorList>
    </citation>
    <scope>NUCLEOTIDE SEQUENCE [LARGE SCALE GENOMIC DNA]</scope>
    <source>
        <strain evidence="3">UBA8844</strain>
    </source>
</reference>
<evidence type="ECO:0000313" key="4">
    <source>
        <dbReference type="Proteomes" id="UP000264071"/>
    </source>
</evidence>
<dbReference type="SUPFAM" id="SSF51735">
    <property type="entry name" value="NAD(P)-binding Rossmann-fold domains"/>
    <property type="match status" value="1"/>
</dbReference>